<dbReference type="InterPro" id="IPR027417">
    <property type="entry name" value="P-loop_NTPase"/>
</dbReference>
<sequence>MNKYLQKIIQDAFDRKISDVYFLPEKENYKIKFHDGQDVFNYRLIRFSVAEKLFSYLKFRAQMNITENRRPQVGSIDFLIESGELALRISTVSDFKNQETMVIRLLYDKANIQLNWLNEDQLIKIKIKFLHKVWF</sequence>
<evidence type="ECO:0000256" key="3">
    <source>
        <dbReference type="ARBA" id="ARBA00022840"/>
    </source>
</evidence>
<evidence type="ECO:0000259" key="4">
    <source>
        <dbReference type="Pfam" id="PF00437"/>
    </source>
</evidence>
<dbReference type="PANTHER" id="PTHR30258:SF2">
    <property type="entry name" value="COMG OPERON PROTEIN 1"/>
    <property type="match status" value="1"/>
</dbReference>
<dbReference type="Gene3D" id="3.30.450.90">
    <property type="match status" value="1"/>
</dbReference>
<organism evidence="5 6">
    <name type="scientific">Oenococcus alcoholitolerans</name>
    <dbReference type="NCBI Taxonomy" id="931074"/>
    <lineage>
        <taxon>Bacteria</taxon>
        <taxon>Bacillati</taxon>
        <taxon>Bacillota</taxon>
        <taxon>Bacilli</taxon>
        <taxon>Lactobacillales</taxon>
        <taxon>Lactobacillaceae</taxon>
        <taxon>Oenococcus</taxon>
    </lineage>
</organism>
<dbReference type="Proteomes" id="UP000030023">
    <property type="component" value="Unassembled WGS sequence"/>
</dbReference>
<dbReference type="SUPFAM" id="SSF52540">
    <property type="entry name" value="P-loop containing nucleoside triphosphate hydrolases"/>
    <property type="match status" value="1"/>
</dbReference>
<feature type="domain" description="Bacterial type II secretion system protein E" evidence="4">
    <location>
        <begin position="2"/>
        <end position="115"/>
    </location>
</feature>
<evidence type="ECO:0000313" key="6">
    <source>
        <dbReference type="Proteomes" id="UP000030023"/>
    </source>
</evidence>
<keyword evidence="3" id="KW-0067">ATP-binding</keyword>
<reference evidence="5 6" key="1">
    <citation type="journal article" date="2014" name="Antonie Van Leeuwenhoek">
        <title>Oenococcus alcoholitolerans sp. nov., a lactic acid bacteria isolated from cachaca and ethanol fermentation processes.</title>
        <authorList>
            <person name="Badotti F."/>
            <person name="Moreira A.P."/>
            <person name="Tonon L.A."/>
            <person name="de Lucena B.T."/>
            <person name="Gomes Fde C."/>
            <person name="Kruger R."/>
            <person name="Thompson C.C."/>
            <person name="de Morais M.A.Jr."/>
            <person name="Rosa C.A."/>
            <person name="Thompson F.L."/>
        </authorList>
    </citation>
    <scope>NUCLEOTIDE SEQUENCE [LARGE SCALE GENOMIC DNA]</scope>
    <source>
        <strain evidence="5 6">UFRJ-M7.2.18</strain>
    </source>
</reference>
<dbReference type="InterPro" id="IPR001482">
    <property type="entry name" value="T2SS/T4SS_dom"/>
</dbReference>
<keyword evidence="6" id="KW-1185">Reference proteome</keyword>
<dbReference type="EMBL" id="AXCV01000593">
    <property type="protein sequence ID" value="KGO22210.1"/>
    <property type="molecule type" value="Genomic_DNA"/>
</dbReference>
<comment type="caution">
    <text evidence="5">The sequence shown here is derived from an EMBL/GenBank/DDBJ whole genome shotgun (WGS) entry which is preliminary data.</text>
</comment>
<evidence type="ECO:0000256" key="1">
    <source>
        <dbReference type="ARBA" id="ARBA00006611"/>
    </source>
</evidence>
<proteinExistence type="inferred from homology"/>
<evidence type="ECO:0000313" key="5">
    <source>
        <dbReference type="EMBL" id="KGO22210.1"/>
    </source>
</evidence>
<keyword evidence="2" id="KW-0547">Nucleotide-binding</keyword>
<gene>
    <name evidence="5" type="ORF">Q757_09610</name>
</gene>
<comment type="similarity">
    <text evidence="1">Belongs to the GSP E family.</text>
</comment>
<evidence type="ECO:0000256" key="2">
    <source>
        <dbReference type="ARBA" id="ARBA00022741"/>
    </source>
</evidence>
<dbReference type="Pfam" id="PF00437">
    <property type="entry name" value="T2SSE"/>
    <property type="match status" value="1"/>
</dbReference>
<protein>
    <recommendedName>
        <fullName evidence="4">Bacterial type II secretion system protein E domain-containing protein</fullName>
    </recommendedName>
</protein>
<dbReference type="PANTHER" id="PTHR30258">
    <property type="entry name" value="TYPE II SECRETION SYSTEM PROTEIN GSPE-RELATED"/>
    <property type="match status" value="1"/>
</dbReference>
<name>A0ABR4XNQ7_9LACO</name>
<accession>A0ABR4XNQ7</accession>